<evidence type="ECO:0000313" key="5">
    <source>
        <dbReference type="Proteomes" id="UP000188320"/>
    </source>
</evidence>
<dbReference type="AlphaFoldDB" id="A0A1R1PLU0"/>
<dbReference type="InterPro" id="IPR011009">
    <property type="entry name" value="Kinase-like_dom_sf"/>
</dbReference>
<sequence>MAGTEEYRQQVAEILSKIAYIDYQINPKDLFNDAKVVIQKLFNEWDEKDLVFTQLLNGITNKLIKCENSKENKSLLIRVYGFKTESIINREKELVVTTCLSQKDLAEKIYGRFKNGLVYGYLEGTTLSYQEMSKEPLVSLVPALLGQWHSKATVIGSHEPVLFTTLHKWFKAIPTNYEDSEKNMFFQQHFDMKEIFGMIKAVEEKVNTLAPPVTFCHNDLLNGNIVLSPTNDKVWFIDYEYGGYNYRGYDIANHFNEFAGFPCEYELYPTKEEQRKWLTIYLSSYHEIAESQVDPASVDKLITEVSVFTLASHLYWGLWSLLQASISDINFDYMGYGKLRFDRYKSTYKDILSD</sequence>
<dbReference type="EMBL" id="LSSK01000792">
    <property type="protein sequence ID" value="OMH81899.1"/>
    <property type="molecule type" value="Genomic_DNA"/>
</dbReference>
<dbReference type="OrthoDB" id="10267235at2759"/>
<evidence type="ECO:0000256" key="1">
    <source>
        <dbReference type="ARBA" id="ARBA00037883"/>
    </source>
</evidence>
<accession>A0A1R1PLU0</accession>
<protein>
    <recommendedName>
        <fullName evidence="3">ethanolamine kinase</fullName>
        <ecNumber evidence="3">2.7.1.82</ecNumber>
    </recommendedName>
</protein>
<comment type="pathway">
    <text evidence="1">Phospholipid metabolism; phosphatidylethanolamine biosynthesis; phosphatidylethanolamine from ethanolamine: step 1/3.</text>
</comment>
<keyword evidence="4" id="KW-0418">Kinase</keyword>
<dbReference type="Gene3D" id="3.90.1200.10">
    <property type="match status" value="1"/>
</dbReference>
<dbReference type="SUPFAM" id="SSF56112">
    <property type="entry name" value="Protein kinase-like (PK-like)"/>
    <property type="match status" value="1"/>
</dbReference>
<gene>
    <name evidence="4" type="ORF">AX774_g4635</name>
</gene>
<reference evidence="5" key="1">
    <citation type="submission" date="2017-01" db="EMBL/GenBank/DDBJ databases">
        <authorList>
            <person name="Wang Y."/>
            <person name="White M."/>
            <person name="Kvist S."/>
            <person name="Moncalvo J.-M."/>
        </authorList>
    </citation>
    <scope>NUCLEOTIDE SEQUENCE [LARGE SCALE GENOMIC DNA]</scope>
    <source>
        <strain evidence="5">COL-18-3</strain>
    </source>
</reference>
<dbReference type="GO" id="GO:0006646">
    <property type="term" value="P:phosphatidylethanolamine biosynthetic process"/>
    <property type="evidence" value="ECO:0007669"/>
    <property type="project" value="TreeGrafter"/>
</dbReference>
<dbReference type="PANTHER" id="PTHR22603">
    <property type="entry name" value="CHOLINE/ETHANOALAMINE KINASE"/>
    <property type="match status" value="1"/>
</dbReference>
<proteinExistence type="inferred from homology"/>
<evidence type="ECO:0000313" key="4">
    <source>
        <dbReference type="EMBL" id="OMH81899.1"/>
    </source>
</evidence>
<evidence type="ECO:0000256" key="3">
    <source>
        <dbReference type="ARBA" id="ARBA00038874"/>
    </source>
</evidence>
<evidence type="ECO:0000256" key="2">
    <source>
        <dbReference type="ARBA" id="ARBA00038211"/>
    </source>
</evidence>
<comment type="similarity">
    <text evidence="2">Belongs to the choline/ethanolamine kinase family.</text>
</comment>
<dbReference type="Pfam" id="PF01633">
    <property type="entry name" value="Choline_kinase"/>
    <property type="match status" value="1"/>
</dbReference>
<name>A0A1R1PLU0_ZANCU</name>
<dbReference type="GO" id="GO:0005737">
    <property type="term" value="C:cytoplasm"/>
    <property type="evidence" value="ECO:0007669"/>
    <property type="project" value="TreeGrafter"/>
</dbReference>
<dbReference type="GO" id="GO:0004305">
    <property type="term" value="F:ethanolamine kinase activity"/>
    <property type="evidence" value="ECO:0007669"/>
    <property type="project" value="UniProtKB-EC"/>
</dbReference>
<keyword evidence="4" id="KW-0808">Transferase</keyword>
<dbReference type="Proteomes" id="UP000188320">
    <property type="component" value="Unassembled WGS sequence"/>
</dbReference>
<organism evidence="4 5">
    <name type="scientific">Zancudomyces culisetae</name>
    <name type="common">Gut fungus</name>
    <name type="synonym">Smittium culisetae</name>
    <dbReference type="NCBI Taxonomy" id="1213189"/>
    <lineage>
        <taxon>Eukaryota</taxon>
        <taxon>Fungi</taxon>
        <taxon>Fungi incertae sedis</taxon>
        <taxon>Zoopagomycota</taxon>
        <taxon>Kickxellomycotina</taxon>
        <taxon>Harpellomycetes</taxon>
        <taxon>Harpellales</taxon>
        <taxon>Legeriomycetaceae</taxon>
        <taxon>Zancudomyces</taxon>
    </lineage>
</organism>
<keyword evidence="5" id="KW-1185">Reference proteome</keyword>
<dbReference type="Gene3D" id="3.30.200.20">
    <property type="entry name" value="Phosphorylase Kinase, domain 1"/>
    <property type="match status" value="1"/>
</dbReference>
<dbReference type="EC" id="2.7.1.82" evidence="3"/>
<dbReference type="PANTHER" id="PTHR22603:SF66">
    <property type="entry name" value="ETHANOLAMINE KINASE"/>
    <property type="match status" value="1"/>
</dbReference>
<dbReference type="CDD" id="cd05157">
    <property type="entry name" value="ETNK_euk"/>
    <property type="match status" value="1"/>
</dbReference>
<comment type="caution">
    <text evidence="4">The sequence shown here is derived from an EMBL/GenBank/DDBJ whole genome shotgun (WGS) entry which is preliminary data.</text>
</comment>